<reference evidence="4" key="1">
    <citation type="submission" date="2016-10" db="EMBL/GenBank/DDBJ databases">
        <authorList>
            <person name="Varghese N."/>
            <person name="Submissions S."/>
        </authorList>
    </citation>
    <scope>NUCLEOTIDE SEQUENCE [LARGE SCALE GENOMIC DNA]</scope>
    <source>
        <strain evidence="4">DSM 16477</strain>
    </source>
</reference>
<evidence type="ECO:0000313" key="3">
    <source>
        <dbReference type="EMBL" id="SDG76803.1"/>
    </source>
</evidence>
<feature type="region of interest" description="Disordered" evidence="1">
    <location>
        <begin position="25"/>
        <end position="46"/>
    </location>
</feature>
<feature type="chain" id="PRO_5011660886" description="Pentapeptide MXKDX repeat protein" evidence="2">
    <location>
        <begin position="24"/>
        <end position="93"/>
    </location>
</feature>
<accession>A0A1G7WXZ9</accession>
<dbReference type="OrthoDB" id="7876514at2"/>
<feature type="compositionally biased region" description="Low complexity" evidence="1">
    <location>
        <begin position="33"/>
        <end position="46"/>
    </location>
</feature>
<proteinExistence type="predicted"/>
<keyword evidence="4" id="KW-1185">Reference proteome</keyword>
<dbReference type="Proteomes" id="UP000199399">
    <property type="component" value="Unassembled WGS sequence"/>
</dbReference>
<organism evidence="3 4">
    <name type="scientific">Sulfitobacter delicatus</name>
    <dbReference type="NCBI Taxonomy" id="218672"/>
    <lineage>
        <taxon>Bacteria</taxon>
        <taxon>Pseudomonadati</taxon>
        <taxon>Pseudomonadota</taxon>
        <taxon>Alphaproteobacteria</taxon>
        <taxon>Rhodobacterales</taxon>
        <taxon>Roseobacteraceae</taxon>
        <taxon>Sulfitobacter</taxon>
    </lineage>
</organism>
<keyword evidence="2" id="KW-0732">Signal</keyword>
<sequence length="93" mass="9899">MTLIKKLSMATAVSALLATSVFAQDNTGSSGQMMDGENGMAGNMMDGDMSGMDGMMPMMKMMQKMGPMMEACTEMMEAMNNSEDETTPSTDKG</sequence>
<dbReference type="EMBL" id="FNBP01000011">
    <property type="protein sequence ID" value="SDG76803.1"/>
    <property type="molecule type" value="Genomic_DNA"/>
</dbReference>
<dbReference type="STRING" id="218672.SAMN04489759_111132"/>
<evidence type="ECO:0008006" key="5">
    <source>
        <dbReference type="Google" id="ProtNLM"/>
    </source>
</evidence>
<dbReference type="AlphaFoldDB" id="A0A1G7WXZ9"/>
<evidence type="ECO:0000313" key="4">
    <source>
        <dbReference type="Proteomes" id="UP000199399"/>
    </source>
</evidence>
<evidence type="ECO:0000256" key="2">
    <source>
        <dbReference type="SAM" id="SignalP"/>
    </source>
</evidence>
<dbReference type="RefSeq" id="WP_076695191.1">
    <property type="nucleotide sequence ID" value="NZ_FNBP01000011.1"/>
</dbReference>
<gene>
    <name evidence="3" type="ORF">SAMN04489759_111132</name>
</gene>
<protein>
    <recommendedName>
        <fullName evidence="5">Pentapeptide MXKDX repeat protein</fullName>
    </recommendedName>
</protein>
<name>A0A1G7WXZ9_9RHOB</name>
<evidence type="ECO:0000256" key="1">
    <source>
        <dbReference type="SAM" id="MobiDB-lite"/>
    </source>
</evidence>
<feature type="signal peptide" evidence="2">
    <location>
        <begin position="1"/>
        <end position="23"/>
    </location>
</feature>